<gene>
    <name evidence="2" type="ORF">M404DRAFT_1009203</name>
</gene>
<feature type="transmembrane region" description="Helical" evidence="1">
    <location>
        <begin position="26"/>
        <end position="44"/>
    </location>
</feature>
<dbReference type="EMBL" id="KN832229">
    <property type="protein sequence ID" value="KIN93089.1"/>
    <property type="molecule type" value="Genomic_DNA"/>
</dbReference>
<dbReference type="HOGENOM" id="CLU_2543485_0_0_1"/>
<organism evidence="2 3">
    <name type="scientific">Pisolithus tinctorius Marx 270</name>
    <dbReference type="NCBI Taxonomy" id="870435"/>
    <lineage>
        <taxon>Eukaryota</taxon>
        <taxon>Fungi</taxon>
        <taxon>Dikarya</taxon>
        <taxon>Basidiomycota</taxon>
        <taxon>Agaricomycotina</taxon>
        <taxon>Agaricomycetes</taxon>
        <taxon>Agaricomycetidae</taxon>
        <taxon>Boletales</taxon>
        <taxon>Sclerodermatineae</taxon>
        <taxon>Pisolithaceae</taxon>
        <taxon>Pisolithus</taxon>
    </lineage>
</organism>
<evidence type="ECO:0000313" key="3">
    <source>
        <dbReference type="Proteomes" id="UP000054217"/>
    </source>
</evidence>
<protein>
    <submittedName>
        <fullName evidence="2">Uncharacterized protein</fullName>
    </submittedName>
</protein>
<sequence length="83" mass="9186">MPRTRRGDRHGLETKMGTHRSSTELLVTYCPPTVLVLAVMAYDFDGRTSRSARQQPPDTATTPLVDDFFLTLAAMLISDASET</sequence>
<evidence type="ECO:0000256" key="1">
    <source>
        <dbReference type="SAM" id="Phobius"/>
    </source>
</evidence>
<proteinExistence type="predicted"/>
<keyword evidence="1" id="KW-0472">Membrane</keyword>
<name>A0A0C3MVY1_PISTI</name>
<reference evidence="3" key="2">
    <citation type="submission" date="2015-01" db="EMBL/GenBank/DDBJ databases">
        <title>Evolutionary Origins and Diversification of the Mycorrhizal Mutualists.</title>
        <authorList>
            <consortium name="DOE Joint Genome Institute"/>
            <consortium name="Mycorrhizal Genomics Consortium"/>
            <person name="Kohler A."/>
            <person name="Kuo A."/>
            <person name="Nagy L.G."/>
            <person name="Floudas D."/>
            <person name="Copeland A."/>
            <person name="Barry K.W."/>
            <person name="Cichocki N."/>
            <person name="Veneault-Fourrey C."/>
            <person name="LaButti K."/>
            <person name="Lindquist E.A."/>
            <person name="Lipzen A."/>
            <person name="Lundell T."/>
            <person name="Morin E."/>
            <person name="Murat C."/>
            <person name="Riley R."/>
            <person name="Ohm R."/>
            <person name="Sun H."/>
            <person name="Tunlid A."/>
            <person name="Henrissat B."/>
            <person name="Grigoriev I.V."/>
            <person name="Hibbett D.S."/>
            <person name="Martin F."/>
        </authorList>
    </citation>
    <scope>NUCLEOTIDE SEQUENCE [LARGE SCALE GENOMIC DNA]</scope>
    <source>
        <strain evidence="3">Marx 270</strain>
    </source>
</reference>
<dbReference type="Proteomes" id="UP000054217">
    <property type="component" value="Unassembled WGS sequence"/>
</dbReference>
<dbReference type="InParanoid" id="A0A0C3MVY1"/>
<keyword evidence="1" id="KW-1133">Transmembrane helix</keyword>
<keyword evidence="1" id="KW-0812">Transmembrane</keyword>
<dbReference type="AlphaFoldDB" id="A0A0C3MVY1"/>
<accession>A0A0C3MVY1</accession>
<evidence type="ECO:0000313" key="2">
    <source>
        <dbReference type="EMBL" id="KIN93089.1"/>
    </source>
</evidence>
<reference evidence="2 3" key="1">
    <citation type="submission" date="2014-04" db="EMBL/GenBank/DDBJ databases">
        <authorList>
            <consortium name="DOE Joint Genome Institute"/>
            <person name="Kuo A."/>
            <person name="Kohler A."/>
            <person name="Costa M.D."/>
            <person name="Nagy L.G."/>
            <person name="Floudas D."/>
            <person name="Copeland A."/>
            <person name="Barry K.W."/>
            <person name="Cichocki N."/>
            <person name="Veneault-Fourrey C."/>
            <person name="LaButti K."/>
            <person name="Lindquist E.A."/>
            <person name="Lipzen A."/>
            <person name="Lundell T."/>
            <person name="Morin E."/>
            <person name="Murat C."/>
            <person name="Sun H."/>
            <person name="Tunlid A."/>
            <person name="Henrissat B."/>
            <person name="Grigoriev I.V."/>
            <person name="Hibbett D.S."/>
            <person name="Martin F."/>
            <person name="Nordberg H.P."/>
            <person name="Cantor M.N."/>
            <person name="Hua S.X."/>
        </authorList>
    </citation>
    <scope>NUCLEOTIDE SEQUENCE [LARGE SCALE GENOMIC DNA]</scope>
    <source>
        <strain evidence="2 3">Marx 270</strain>
    </source>
</reference>
<keyword evidence="3" id="KW-1185">Reference proteome</keyword>